<reference evidence="12 13" key="1">
    <citation type="journal article" date="2020" name="G3 (Bethesda)">
        <title>Improved Reference Genome for Cyclotella cryptica CCMP332, a Model for Cell Wall Morphogenesis, Salinity Adaptation, and Lipid Production in Diatoms (Bacillariophyta).</title>
        <authorList>
            <person name="Roberts W.R."/>
            <person name="Downey K.M."/>
            <person name="Ruck E.C."/>
            <person name="Traller J.C."/>
            <person name="Alverson A.J."/>
        </authorList>
    </citation>
    <scope>NUCLEOTIDE SEQUENCE [LARGE SCALE GENOMIC DNA]</scope>
    <source>
        <strain evidence="12 13">CCMP332</strain>
    </source>
</reference>
<keyword evidence="13" id="KW-1185">Reference proteome</keyword>
<dbReference type="PROSITE" id="PS50939">
    <property type="entry name" value="CYTOCHROME_B561"/>
    <property type="match status" value="1"/>
</dbReference>
<evidence type="ECO:0000313" key="13">
    <source>
        <dbReference type="Proteomes" id="UP001516023"/>
    </source>
</evidence>
<sequence length="435" mass="48010">MKYLTSASMSTQSSRHLEARSSFDDGTSEDSDLEIDQNENDGEDEGKDSDDIENNSVSGIDCTRDFCEVQLADNLWQRYRVNVPDGSDIKKCDQCTISMEVTYDGESWVSIAFSEDGEMVGSEAVIGIWGENGNIPQKYYLGGKADSQIQAMPRSRQTLTDATVEVSNGQTIMKFTKIMNEEGEIEIKAGENKFLWAYGSSATLGYHPARASYIMNLSTGSSEGSVSSDKTAWLAHGIMAFMAWGVLVPFAVQSSLFRDLLPKGPIWFHIHRGFNAISYALTVAVFAVAVGYYNKEGEDHFDDDHQKMGLAMFIMASAQVLGGLLRPHAPDPGKEQNPARYAWEIGHRVMGITLLACGFWQILEGIELFAKKFEVEENNEDKVETAYLIWVGLMSVAIAVGGTFFKFRKGNNPATNSGEVEAIEMTNEKNNVESA</sequence>
<evidence type="ECO:0000256" key="4">
    <source>
        <dbReference type="ARBA" id="ARBA00022729"/>
    </source>
</evidence>
<dbReference type="CDD" id="cd09631">
    <property type="entry name" value="DOMON_DOH"/>
    <property type="match status" value="1"/>
</dbReference>
<evidence type="ECO:0000259" key="10">
    <source>
        <dbReference type="PROSITE" id="PS50836"/>
    </source>
</evidence>
<comment type="subcellular location">
    <subcellularLocation>
        <location evidence="1">Membrane</location>
    </subcellularLocation>
</comment>
<dbReference type="EMBL" id="JABMIG020000016">
    <property type="protein sequence ID" value="KAL3802987.1"/>
    <property type="molecule type" value="Genomic_DNA"/>
</dbReference>
<dbReference type="PANTHER" id="PTHR23130:SF171">
    <property type="entry name" value="OS01G0895300 PROTEIN"/>
    <property type="match status" value="1"/>
</dbReference>
<proteinExistence type="predicted"/>
<feature type="domain" description="Cytochrome b561" evidence="11">
    <location>
        <begin position="198"/>
        <end position="407"/>
    </location>
</feature>
<dbReference type="AlphaFoldDB" id="A0ABD3QS86"/>
<keyword evidence="7 9" id="KW-0472">Membrane</keyword>
<evidence type="ECO:0000256" key="6">
    <source>
        <dbReference type="ARBA" id="ARBA00022989"/>
    </source>
</evidence>
<protein>
    <recommendedName>
        <fullName evidence="14">Cytochrome b561 domain-containing protein</fullName>
    </recommendedName>
</protein>
<dbReference type="PANTHER" id="PTHR23130">
    <property type="entry name" value="CYTOCHROME B561 AND DOMON DOMAIN-CONTAINING PROTEIN"/>
    <property type="match status" value="1"/>
</dbReference>
<feature type="compositionally biased region" description="Polar residues" evidence="8">
    <location>
        <begin position="1"/>
        <end position="14"/>
    </location>
</feature>
<dbReference type="InterPro" id="IPR045266">
    <property type="entry name" value="DOH_DOMON"/>
</dbReference>
<evidence type="ECO:0000256" key="2">
    <source>
        <dbReference type="ARBA" id="ARBA00022448"/>
    </source>
</evidence>
<keyword evidence="5" id="KW-0249">Electron transport</keyword>
<dbReference type="Pfam" id="PF03351">
    <property type="entry name" value="DOMON"/>
    <property type="match status" value="1"/>
</dbReference>
<evidence type="ECO:0000259" key="11">
    <source>
        <dbReference type="PROSITE" id="PS50939"/>
    </source>
</evidence>
<keyword evidence="6 9" id="KW-1133">Transmembrane helix</keyword>
<keyword evidence="3 9" id="KW-0812">Transmembrane</keyword>
<name>A0ABD3QS86_9STRA</name>
<evidence type="ECO:0008006" key="14">
    <source>
        <dbReference type="Google" id="ProtNLM"/>
    </source>
</evidence>
<dbReference type="Proteomes" id="UP001516023">
    <property type="component" value="Unassembled WGS sequence"/>
</dbReference>
<feature type="transmembrane region" description="Helical" evidence="9">
    <location>
        <begin position="233"/>
        <end position="252"/>
    </location>
</feature>
<gene>
    <name evidence="12" type="ORF">HJC23_011610</name>
</gene>
<evidence type="ECO:0000256" key="9">
    <source>
        <dbReference type="SAM" id="Phobius"/>
    </source>
</evidence>
<feature type="compositionally biased region" description="Acidic residues" evidence="8">
    <location>
        <begin position="26"/>
        <end position="53"/>
    </location>
</feature>
<dbReference type="SMART" id="SM00665">
    <property type="entry name" value="B561"/>
    <property type="match status" value="1"/>
</dbReference>
<keyword evidence="2" id="KW-0813">Transport</keyword>
<evidence type="ECO:0000256" key="1">
    <source>
        <dbReference type="ARBA" id="ARBA00004370"/>
    </source>
</evidence>
<dbReference type="GO" id="GO:0016020">
    <property type="term" value="C:membrane"/>
    <property type="evidence" value="ECO:0007669"/>
    <property type="project" value="UniProtKB-SubCell"/>
</dbReference>
<feature type="region of interest" description="Disordered" evidence="8">
    <location>
        <begin position="1"/>
        <end position="56"/>
    </location>
</feature>
<dbReference type="InterPro" id="IPR006593">
    <property type="entry name" value="Cyt_b561/ferric_Rdtase_TM"/>
</dbReference>
<organism evidence="12 13">
    <name type="scientific">Cyclotella cryptica</name>
    <dbReference type="NCBI Taxonomy" id="29204"/>
    <lineage>
        <taxon>Eukaryota</taxon>
        <taxon>Sar</taxon>
        <taxon>Stramenopiles</taxon>
        <taxon>Ochrophyta</taxon>
        <taxon>Bacillariophyta</taxon>
        <taxon>Coscinodiscophyceae</taxon>
        <taxon>Thalassiosirophycidae</taxon>
        <taxon>Stephanodiscales</taxon>
        <taxon>Stephanodiscaceae</taxon>
        <taxon>Cyclotella</taxon>
    </lineage>
</organism>
<accession>A0ABD3QS86</accession>
<dbReference type="Pfam" id="PF03188">
    <property type="entry name" value="Cytochrom_B561"/>
    <property type="match status" value="1"/>
</dbReference>
<evidence type="ECO:0000256" key="7">
    <source>
        <dbReference type="ARBA" id="ARBA00023136"/>
    </source>
</evidence>
<dbReference type="CDD" id="cd08760">
    <property type="entry name" value="Cyt_b561_FRRS1_like"/>
    <property type="match status" value="1"/>
</dbReference>
<dbReference type="PROSITE" id="PS50836">
    <property type="entry name" value="DOMON"/>
    <property type="match status" value="1"/>
</dbReference>
<evidence type="ECO:0000256" key="8">
    <source>
        <dbReference type="SAM" id="MobiDB-lite"/>
    </source>
</evidence>
<feature type="transmembrane region" description="Helical" evidence="9">
    <location>
        <begin position="273"/>
        <end position="293"/>
    </location>
</feature>
<feature type="transmembrane region" description="Helical" evidence="9">
    <location>
        <begin position="345"/>
        <end position="363"/>
    </location>
</feature>
<feature type="transmembrane region" description="Helical" evidence="9">
    <location>
        <begin position="387"/>
        <end position="405"/>
    </location>
</feature>
<evidence type="ECO:0000256" key="3">
    <source>
        <dbReference type="ARBA" id="ARBA00022692"/>
    </source>
</evidence>
<dbReference type="InterPro" id="IPR005018">
    <property type="entry name" value="DOMON_domain"/>
</dbReference>
<feature type="domain" description="DOMON" evidence="10">
    <location>
        <begin position="73"/>
        <end position="199"/>
    </location>
</feature>
<dbReference type="Gene3D" id="1.20.120.1770">
    <property type="match status" value="1"/>
</dbReference>
<comment type="caution">
    <text evidence="12">The sequence shown here is derived from an EMBL/GenBank/DDBJ whole genome shotgun (WGS) entry which is preliminary data.</text>
</comment>
<keyword evidence="4" id="KW-0732">Signal</keyword>
<feature type="transmembrane region" description="Helical" evidence="9">
    <location>
        <begin position="308"/>
        <end position="325"/>
    </location>
</feature>
<dbReference type="SMART" id="SM00664">
    <property type="entry name" value="DoH"/>
    <property type="match status" value="1"/>
</dbReference>
<evidence type="ECO:0000313" key="12">
    <source>
        <dbReference type="EMBL" id="KAL3802987.1"/>
    </source>
</evidence>
<evidence type="ECO:0000256" key="5">
    <source>
        <dbReference type="ARBA" id="ARBA00022982"/>
    </source>
</evidence>